<evidence type="ECO:0000256" key="15">
    <source>
        <dbReference type="ARBA" id="ARBA00049902"/>
    </source>
</evidence>
<evidence type="ECO:0000313" key="20">
    <source>
        <dbReference type="Proteomes" id="UP001597540"/>
    </source>
</evidence>
<dbReference type="Gene3D" id="1.10.3810.10">
    <property type="entry name" value="Biosynthetic peptidoglycan transglycosylase-like"/>
    <property type="match status" value="1"/>
</dbReference>
<dbReference type="InterPro" id="IPR050396">
    <property type="entry name" value="Glycosyltr_51/Transpeptidase"/>
</dbReference>
<evidence type="ECO:0000256" key="14">
    <source>
        <dbReference type="ARBA" id="ARBA00034000"/>
    </source>
</evidence>
<keyword evidence="6 17" id="KW-0812">Transmembrane</keyword>
<dbReference type="InterPro" id="IPR023346">
    <property type="entry name" value="Lysozyme-like_dom_sf"/>
</dbReference>
<feature type="region of interest" description="Disordered" evidence="16">
    <location>
        <begin position="754"/>
        <end position="885"/>
    </location>
</feature>
<dbReference type="NCBIfam" id="TIGR02074">
    <property type="entry name" value="PBP_1a_fam"/>
    <property type="match status" value="1"/>
</dbReference>
<keyword evidence="4" id="KW-0328">Glycosyltransferase</keyword>
<evidence type="ECO:0000256" key="17">
    <source>
        <dbReference type="SAM" id="Phobius"/>
    </source>
</evidence>
<dbReference type="Gene3D" id="2.60.40.10">
    <property type="entry name" value="Immunoglobulins"/>
    <property type="match status" value="1"/>
</dbReference>
<feature type="domain" description="Fibronectin type-III" evidence="18">
    <location>
        <begin position="659"/>
        <end position="756"/>
    </location>
</feature>
<keyword evidence="9" id="KW-0573">Peptidoglycan synthesis</keyword>
<dbReference type="RefSeq" id="WP_090724028.1">
    <property type="nucleotide sequence ID" value="NZ_JBHUMJ010000002.1"/>
</dbReference>
<dbReference type="CDD" id="cd00063">
    <property type="entry name" value="FN3"/>
    <property type="match status" value="1"/>
</dbReference>
<evidence type="ECO:0000256" key="1">
    <source>
        <dbReference type="ARBA" id="ARBA00022475"/>
    </source>
</evidence>
<comment type="caution">
    <text evidence="19">The sequence shown here is derived from an EMBL/GenBank/DDBJ whole genome shotgun (WGS) entry which is preliminary data.</text>
</comment>
<keyword evidence="20" id="KW-1185">Reference proteome</keyword>
<accession>A0ABW5SQF5</accession>
<keyword evidence="10 17" id="KW-1133">Transmembrane helix</keyword>
<feature type="compositionally biased region" description="Low complexity" evidence="16">
    <location>
        <begin position="830"/>
        <end position="842"/>
    </location>
</feature>
<evidence type="ECO:0000256" key="5">
    <source>
        <dbReference type="ARBA" id="ARBA00022679"/>
    </source>
</evidence>
<dbReference type="Pfam" id="PF00912">
    <property type="entry name" value="Transgly"/>
    <property type="match status" value="1"/>
</dbReference>
<comment type="catalytic activity">
    <reaction evidence="15">
        <text>[GlcNAc-(1-&gt;4)-Mur2Ac(oyl-L-Ala-gamma-D-Glu-L-Lys-D-Ala-D-Ala)](n)-di-trans,octa-cis-undecaprenyl diphosphate + beta-D-GlcNAc-(1-&gt;4)-Mur2Ac(oyl-L-Ala-gamma-D-Glu-L-Lys-D-Ala-D-Ala)-di-trans,octa-cis-undecaprenyl diphosphate = [GlcNAc-(1-&gt;4)-Mur2Ac(oyl-L-Ala-gamma-D-Glu-L-Lys-D-Ala-D-Ala)](n+1)-di-trans,octa-cis-undecaprenyl diphosphate + di-trans,octa-cis-undecaprenyl diphosphate + H(+)</text>
        <dbReference type="Rhea" id="RHEA:23708"/>
        <dbReference type="Rhea" id="RHEA-COMP:9602"/>
        <dbReference type="Rhea" id="RHEA-COMP:9603"/>
        <dbReference type="ChEBI" id="CHEBI:15378"/>
        <dbReference type="ChEBI" id="CHEBI:58405"/>
        <dbReference type="ChEBI" id="CHEBI:60033"/>
        <dbReference type="ChEBI" id="CHEBI:78435"/>
        <dbReference type="EC" id="2.4.99.28"/>
    </reaction>
</comment>
<evidence type="ECO:0000256" key="11">
    <source>
        <dbReference type="ARBA" id="ARBA00023136"/>
    </source>
</evidence>
<organism evidence="19 20">
    <name type="scientific">Paenibacillus shunpengii</name>
    <dbReference type="NCBI Taxonomy" id="2054424"/>
    <lineage>
        <taxon>Bacteria</taxon>
        <taxon>Bacillati</taxon>
        <taxon>Bacillota</taxon>
        <taxon>Bacilli</taxon>
        <taxon>Bacillales</taxon>
        <taxon>Paenibacillaceae</taxon>
        <taxon>Paenibacillus</taxon>
    </lineage>
</organism>
<dbReference type="InterPro" id="IPR013783">
    <property type="entry name" value="Ig-like_fold"/>
</dbReference>
<gene>
    <name evidence="19" type="ORF">ACFSVM_13645</name>
</gene>
<feature type="compositionally biased region" description="Polar residues" evidence="16">
    <location>
        <begin position="570"/>
        <end position="579"/>
    </location>
</feature>
<evidence type="ECO:0000256" key="3">
    <source>
        <dbReference type="ARBA" id="ARBA00022670"/>
    </source>
</evidence>
<name>A0ABW5SQF5_9BACL</name>
<dbReference type="InterPro" id="IPR001264">
    <property type="entry name" value="Glyco_trans_51"/>
</dbReference>
<dbReference type="SUPFAM" id="SSF49265">
    <property type="entry name" value="Fibronectin type III"/>
    <property type="match status" value="1"/>
</dbReference>
<keyword evidence="8" id="KW-0133">Cell shape</keyword>
<feature type="compositionally biased region" description="Low complexity" evidence="16">
    <location>
        <begin position="860"/>
        <end position="885"/>
    </location>
</feature>
<evidence type="ECO:0000256" key="16">
    <source>
        <dbReference type="SAM" id="MobiDB-lite"/>
    </source>
</evidence>
<sequence length="885" mass="96284">MSNDTLSRSGNRKNNQKKEKKPGPQKKKKISGKRVAWTLFFTAAFAIFVALAGYLFIMVSGERILQANFDKMTVNETSKVYDRNGEEISELSIEKRDPVEGEEIPQILKDAFIATEDRRFYEHNGVDLWAIGRAAVTDIMARSLVEGGSTISQQLAKNVFLTRDKTFFRKATEMSIALAIERNYSKDEILTMYLNRTWFGYQNYGIQTASEFYFGKSDLNELEIWEVATLAAIPKGPSAYNPAGNPNDSKERRGVVLQLMYDQGYISKEEMDEAKAVDYAYERPEEEKKYVAYVDYVLKEAERVTGKTTDDLNIGGYKIYTAMAPEAQEAVEAAFKNDELFEESASDQKVQGSMVIMDHATGGIVAMQGGRDYQRQGWNRATSSYRQPGSAFKPIASYAPALETGDFTMNTPLSNSEQCFGDYCPRNLHGYSNTIGMADAITTSENIPAVWLLNEIGVNTGYEFAEKLGITMTDGDRNLSMALGGLDKGTNTLEMAAAYSAFANRGQYQEGHAITRIENSDGKVIYEYESNAEQVMSEQTAYQMTEMMQEVVNSGTGTSAKLDRPVAGKTGTTQSGYEGNSSNRDVWFVGYTPEYTAAVWMGYDNPDQQHLLKNSSRLAATFFKTVMEKALEGVERKEFFVPDSEIPEVTEPPVEEEEPETDLTVSGLSASYDKEAQAVSLSWSGSSTEGLQYRIYRKETSEGSFSRIQDQISGTSATDTGALPGLTYEYYVTVINPENGEDASESNHVSLFIEPEEEAPVTPEQPEVPENPGTDPGQGEENPDNNGNGNGEGTGAETGEGNGPGNEGNGGNGSGNGNAGNGEGQGGNDTGNAGNGTTEPPSNGGGGNNEGGETPPEETTPPSGEISPPGEDSPPTTTVPGTTTP</sequence>
<protein>
    <submittedName>
        <fullName evidence="19">PBP1A family penicillin-binding protein</fullName>
    </submittedName>
</protein>
<dbReference type="Pfam" id="PF00905">
    <property type="entry name" value="Transpeptidase"/>
    <property type="match status" value="1"/>
</dbReference>
<evidence type="ECO:0000256" key="6">
    <source>
        <dbReference type="ARBA" id="ARBA00022692"/>
    </source>
</evidence>
<keyword evidence="13" id="KW-0961">Cell wall biogenesis/degradation</keyword>
<keyword evidence="11 17" id="KW-0472">Membrane</keyword>
<dbReference type="InterPro" id="IPR036116">
    <property type="entry name" value="FN3_sf"/>
</dbReference>
<evidence type="ECO:0000256" key="4">
    <source>
        <dbReference type="ARBA" id="ARBA00022676"/>
    </source>
</evidence>
<dbReference type="Proteomes" id="UP001597540">
    <property type="component" value="Unassembled WGS sequence"/>
</dbReference>
<reference evidence="20" key="1">
    <citation type="journal article" date="2019" name="Int. J. Syst. Evol. Microbiol.">
        <title>The Global Catalogue of Microorganisms (GCM) 10K type strain sequencing project: providing services to taxonomists for standard genome sequencing and annotation.</title>
        <authorList>
            <consortium name="The Broad Institute Genomics Platform"/>
            <consortium name="The Broad Institute Genome Sequencing Center for Infectious Disease"/>
            <person name="Wu L."/>
            <person name="Ma J."/>
        </authorList>
    </citation>
    <scope>NUCLEOTIDE SEQUENCE [LARGE SCALE GENOMIC DNA]</scope>
    <source>
        <strain evidence="20">KCTC 33849</strain>
    </source>
</reference>
<dbReference type="PANTHER" id="PTHR32282:SF32">
    <property type="entry name" value="PENICILLIN-BINDING PROTEIN 2A"/>
    <property type="match status" value="1"/>
</dbReference>
<evidence type="ECO:0000256" key="9">
    <source>
        <dbReference type="ARBA" id="ARBA00022984"/>
    </source>
</evidence>
<comment type="catalytic activity">
    <reaction evidence="14">
        <text>Preferential cleavage: (Ac)2-L-Lys-D-Ala-|-D-Ala. Also transpeptidation of peptidyl-alanyl moieties that are N-acyl substituents of D-alanine.</text>
        <dbReference type="EC" id="3.4.16.4"/>
    </reaction>
</comment>
<feature type="compositionally biased region" description="Low complexity" evidence="16">
    <location>
        <begin position="777"/>
        <end position="787"/>
    </location>
</feature>
<feature type="compositionally biased region" description="Gly residues" evidence="16">
    <location>
        <begin position="788"/>
        <end position="829"/>
    </location>
</feature>
<dbReference type="PROSITE" id="PS50853">
    <property type="entry name" value="FN3"/>
    <property type="match status" value="1"/>
</dbReference>
<feature type="region of interest" description="Disordered" evidence="16">
    <location>
        <begin position="1"/>
        <end position="29"/>
    </location>
</feature>
<feature type="compositionally biased region" description="Basic residues" evidence="16">
    <location>
        <begin position="10"/>
        <end position="29"/>
    </location>
</feature>
<keyword evidence="2" id="KW-0121">Carboxypeptidase</keyword>
<keyword evidence="3" id="KW-0645">Protease</keyword>
<evidence type="ECO:0000256" key="13">
    <source>
        <dbReference type="ARBA" id="ARBA00023316"/>
    </source>
</evidence>
<keyword evidence="1" id="KW-1003">Cell membrane</keyword>
<evidence type="ECO:0000256" key="8">
    <source>
        <dbReference type="ARBA" id="ARBA00022960"/>
    </source>
</evidence>
<dbReference type="InterPro" id="IPR001460">
    <property type="entry name" value="PCN-bd_Tpept"/>
</dbReference>
<feature type="transmembrane region" description="Helical" evidence="17">
    <location>
        <begin position="35"/>
        <end position="57"/>
    </location>
</feature>
<dbReference type="PANTHER" id="PTHR32282">
    <property type="entry name" value="BINDING PROTEIN TRANSPEPTIDASE, PUTATIVE-RELATED"/>
    <property type="match status" value="1"/>
</dbReference>
<proteinExistence type="predicted"/>
<keyword evidence="7" id="KW-0378">Hydrolase</keyword>
<evidence type="ECO:0000313" key="19">
    <source>
        <dbReference type="EMBL" id="MFD2701518.1"/>
    </source>
</evidence>
<dbReference type="InterPro" id="IPR036950">
    <property type="entry name" value="PBP_transglycosylase"/>
</dbReference>
<feature type="region of interest" description="Disordered" evidence="16">
    <location>
        <begin position="556"/>
        <end position="579"/>
    </location>
</feature>
<evidence type="ECO:0000256" key="2">
    <source>
        <dbReference type="ARBA" id="ARBA00022645"/>
    </source>
</evidence>
<dbReference type="InterPro" id="IPR012338">
    <property type="entry name" value="Beta-lactam/transpept-like"/>
</dbReference>
<evidence type="ECO:0000256" key="12">
    <source>
        <dbReference type="ARBA" id="ARBA00023268"/>
    </source>
</evidence>
<evidence type="ECO:0000256" key="10">
    <source>
        <dbReference type="ARBA" id="ARBA00022989"/>
    </source>
</evidence>
<keyword evidence="5" id="KW-0808">Transferase</keyword>
<dbReference type="Gene3D" id="3.40.710.10">
    <property type="entry name" value="DD-peptidase/beta-lactamase superfamily"/>
    <property type="match status" value="1"/>
</dbReference>
<dbReference type="SUPFAM" id="SSF56601">
    <property type="entry name" value="beta-lactamase/transpeptidase-like"/>
    <property type="match status" value="1"/>
</dbReference>
<dbReference type="EMBL" id="JBHUMJ010000002">
    <property type="protein sequence ID" value="MFD2701518.1"/>
    <property type="molecule type" value="Genomic_DNA"/>
</dbReference>
<evidence type="ECO:0000256" key="7">
    <source>
        <dbReference type="ARBA" id="ARBA00022801"/>
    </source>
</evidence>
<dbReference type="SUPFAM" id="SSF53955">
    <property type="entry name" value="Lysozyme-like"/>
    <property type="match status" value="1"/>
</dbReference>
<keyword evidence="12" id="KW-0511">Multifunctional enzyme</keyword>
<evidence type="ECO:0000259" key="18">
    <source>
        <dbReference type="PROSITE" id="PS50853"/>
    </source>
</evidence>
<dbReference type="InterPro" id="IPR003961">
    <property type="entry name" value="FN3_dom"/>
</dbReference>